<dbReference type="AlphaFoldDB" id="A0A8J3ZMF1"/>
<gene>
    <name evidence="1" type="ORF">Vau01_117220</name>
</gene>
<dbReference type="Proteomes" id="UP000612585">
    <property type="component" value="Unassembled WGS sequence"/>
</dbReference>
<sequence length="163" mass="17820">MGRVIRTERDLDGRGESAQCFATTGLTVTECDRLAALPDPVEPARLDLTCELAIGHTDHHIAFAVAAHSGNQQWWLRWNGRLRDVVHIELCDGRDADEHNDCLLPHGHDGPHSFAIRPVHKLSPRRSEDAEVAGVGDGFAAPFGAELAVDGSHVCLDRVDRHA</sequence>
<name>A0A8J3ZMF1_9ACTN</name>
<evidence type="ECO:0000313" key="2">
    <source>
        <dbReference type="Proteomes" id="UP000612585"/>
    </source>
</evidence>
<comment type="caution">
    <text evidence="1">The sequence shown here is derived from an EMBL/GenBank/DDBJ whole genome shotgun (WGS) entry which is preliminary data.</text>
</comment>
<reference evidence="1" key="1">
    <citation type="submission" date="2021-01" db="EMBL/GenBank/DDBJ databases">
        <title>Whole genome shotgun sequence of Virgisporangium aurantiacum NBRC 16421.</title>
        <authorList>
            <person name="Komaki H."/>
            <person name="Tamura T."/>
        </authorList>
    </citation>
    <scope>NUCLEOTIDE SEQUENCE</scope>
    <source>
        <strain evidence="1">NBRC 16421</strain>
    </source>
</reference>
<evidence type="ECO:0000313" key="1">
    <source>
        <dbReference type="EMBL" id="GIJ64206.1"/>
    </source>
</evidence>
<protein>
    <submittedName>
        <fullName evidence="1">Uncharacterized protein</fullName>
    </submittedName>
</protein>
<keyword evidence="2" id="KW-1185">Reference proteome</keyword>
<proteinExistence type="predicted"/>
<accession>A0A8J3ZMF1</accession>
<dbReference type="EMBL" id="BOPG01000111">
    <property type="protein sequence ID" value="GIJ64206.1"/>
    <property type="molecule type" value="Genomic_DNA"/>
</dbReference>
<organism evidence="1 2">
    <name type="scientific">Virgisporangium aurantiacum</name>
    <dbReference type="NCBI Taxonomy" id="175570"/>
    <lineage>
        <taxon>Bacteria</taxon>
        <taxon>Bacillati</taxon>
        <taxon>Actinomycetota</taxon>
        <taxon>Actinomycetes</taxon>
        <taxon>Micromonosporales</taxon>
        <taxon>Micromonosporaceae</taxon>
        <taxon>Virgisporangium</taxon>
    </lineage>
</organism>